<evidence type="ECO:0000313" key="15">
    <source>
        <dbReference type="Proteomes" id="UP000196240"/>
    </source>
</evidence>
<evidence type="ECO:0000259" key="13">
    <source>
        <dbReference type="PROSITE" id="PS50198"/>
    </source>
</evidence>
<evidence type="ECO:0000256" key="12">
    <source>
        <dbReference type="SAM" id="Coils"/>
    </source>
</evidence>
<evidence type="ECO:0000256" key="10">
    <source>
        <dbReference type="ARBA" id="ARBA00042775"/>
    </source>
</evidence>
<keyword evidence="11 14" id="KW-0413">Isomerase</keyword>
<comment type="subcellular location">
    <subcellularLocation>
        <location evidence="1">Cell inner membrane</location>
        <topology evidence="1">Single-pass type II membrane protein</topology>
        <orientation evidence="1">Periplasmic side</orientation>
    </subcellularLocation>
</comment>
<evidence type="ECO:0000256" key="2">
    <source>
        <dbReference type="ARBA" id="ARBA00022475"/>
    </source>
</evidence>
<feature type="coiled-coil region" evidence="12">
    <location>
        <begin position="180"/>
        <end position="214"/>
    </location>
</feature>
<dbReference type="AlphaFoldDB" id="A0A1R7QF27"/>
<sequence>MESFRKVIKGWLGKALLILFLTPLALVGIEGYFSSGSKDAVKSVNGQDISEKELETLTASFKEQFLAYANGDETLLNQSFIKDKAMDQLIANTLLLQQAEKLGISLSDTQIEQMIAQQPSFQENGKFSETRYSSYLQSVGMSSDALVANLRQDHALKMMRSTFVDYALVSKLDIQQIANLQTEQRTVQFANVNLDEYKKNVKVSAQEIENYYKQHPAMFKQVASVDVDYVLLTPANVPAAASPVTDAELQQAYTQFVEAQKDNVAPLVKHILITTDARTDAEAKKRAEEVVAKIKSGTSFATAAAQYSEDTASKANGGTLAVYNKGTFGDAFDQAVASLKSGQVSAPVKTEFGYHVIETDAPAVKLPSFENEKARLTAEVQKNKTANAFSDTVNSLNELVVDSDALDVVSQEVKGVQVQTVKGMTLSTQHPVLSNAAVKVKLFNDDVKNGDRNATSSIQLPNGDVVWAKVRDYHAAGVQTLQEATPRVKAKLVEQKAYDAAKAKIAQSLKDFKTQPAASVVAKSGLTFTAPQVFIRSQGLPRAVERAAFSQAAPKAGQWSVTTALLPTEMVVVAVSNVNKTTSSALTDEQLAELSKLYQQLRGQQEAEDYVQYLKAHAKIK</sequence>
<dbReference type="PANTHER" id="PTHR47529">
    <property type="entry name" value="PEPTIDYL-PROLYL CIS-TRANS ISOMERASE D"/>
    <property type="match status" value="1"/>
</dbReference>
<keyword evidence="11" id="KW-0697">Rotamase</keyword>
<keyword evidence="7" id="KW-0143">Chaperone</keyword>
<keyword evidence="5" id="KW-1133">Transmembrane helix</keyword>
<comment type="similarity">
    <text evidence="8">Belongs to the PpiD chaperone family.</text>
</comment>
<keyword evidence="6" id="KW-0472">Membrane</keyword>
<organism evidence="14 15">
    <name type="scientific">Acinetobacter johnsonii</name>
    <dbReference type="NCBI Taxonomy" id="40214"/>
    <lineage>
        <taxon>Bacteria</taxon>
        <taxon>Pseudomonadati</taxon>
        <taxon>Pseudomonadota</taxon>
        <taxon>Gammaproteobacteria</taxon>
        <taxon>Moraxellales</taxon>
        <taxon>Moraxellaceae</taxon>
        <taxon>Acinetobacter</taxon>
    </lineage>
</organism>
<evidence type="ECO:0000256" key="5">
    <source>
        <dbReference type="ARBA" id="ARBA00022989"/>
    </source>
</evidence>
<dbReference type="PROSITE" id="PS50198">
    <property type="entry name" value="PPIC_PPIASE_2"/>
    <property type="match status" value="1"/>
</dbReference>
<evidence type="ECO:0000256" key="6">
    <source>
        <dbReference type="ARBA" id="ARBA00023136"/>
    </source>
</evidence>
<dbReference type="InterPro" id="IPR000297">
    <property type="entry name" value="PPIase_PpiC"/>
</dbReference>
<reference evidence="14 15" key="1">
    <citation type="submission" date="2017-02" db="EMBL/GenBank/DDBJ databases">
        <authorList>
            <person name="Peterson S.W."/>
        </authorList>
    </citation>
    <scope>NUCLEOTIDE SEQUENCE [LARGE SCALE GENOMIC DNA]</scope>
    <source>
        <strain evidence="14">C6</strain>
    </source>
</reference>
<dbReference type="InterPro" id="IPR027304">
    <property type="entry name" value="Trigger_fact/SurA_dom_sf"/>
</dbReference>
<keyword evidence="2" id="KW-1003">Cell membrane</keyword>
<dbReference type="Pfam" id="PF00639">
    <property type="entry name" value="Rotamase"/>
    <property type="match status" value="1"/>
</dbReference>
<dbReference type="Gene3D" id="1.10.4030.10">
    <property type="entry name" value="Porin chaperone SurA, peptide-binding domain"/>
    <property type="match status" value="1"/>
</dbReference>
<dbReference type="Pfam" id="PF13624">
    <property type="entry name" value="SurA_N_3"/>
    <property type="match status" value="1"/>
</dbReference>
<evidence type="ECO:0000256" key="8">
    <source>
        <dbReference type="ARBA" id="ARBA00038408"/>
    </source>
</evidence>
<name>A0A1R7QF27_ACIJO</name>
<evidence type="ECO:0000256" key="3">
    <source>
        <dbReference type="ARBA" id="ARBA00022519"/>
    </source>
</evidence>
<protein>
    <recommendedName>
        <fullName evidence="9">Periplasmic chaperone PpiD</fullName>
    </recommendedName>
    <alternativeName>
        <fullName evidence="10">Periplasmic folding chaperone</fullName>
    </alternativeName>
</protein>
<dbReference type="Gene3D" id="3.10.50.40">
    <property type="match status" value="1"/>
</dbReference>
<feature type="domain" description="PpiC" evidence="13">
    <location>
        <begin position="268"/>
        <end position="361"/>
    </location>
</feature>
<dbReference type="GO" id="GO:0003755">
    <property type="term" value="F:peptidyl-prolyl cis-trans isomerase activity"/>
    <property type="evidence" value="ECO:0007669"/>
    <property type="project" value="UniProtKB-KW"/>
</dbReference>
<keyword evidence="12" id="KW-0175">Coiled coil</keyword>
<dbReference type="EMBL" id="FUUY01000008">
    <property type="protein sequence ID" value="SJX22894.1"/>
    <property type="molecule type" value="Genomic_DNA"/>
</dbReference>
<dbReference type="InterPro" id="IPR052029">
    <property type="entry name" value="PpiD_chaperone"/>
</dbReference>
<dbReference type="RefSeq" id="WP_087013631.1">
    <property type="nucleotide sequence ID" value="NZ_CP083947.1"/>
</dbReference>
<dbReference type="InterPro" id="IPR046357">
    <property type="entry name" value="PPIase_dom_sf"/>
</dbReference>
<evidence type="ECO:0000256" key="4">
    <source>
        <dbReference type="ARBA" id="ARBA00022692"/>
    </source>
</evidence>
<dbReference type="SUPFAM" id="SSF54534">
    <property type="entry name" value="FKBP-like"/>
    <property type="match status" value="1"/>
</dbReference>
<evidence type="ECO:0000313" key="14">
    <source>
        <dbReference type="EMBL" id="SJX22894.1"/>
    </source>
</evidence>
<accession>A0A1R7QF27</accession>
<keyword evidence="4" id="KW-0812">Transmembrane</keyword>
<proteinExistence type="inferred from homology"/>
<gene>
    <name evidence="14" type="primary">ppiD</name>
    <name evidence="14" type="ORF">ACNJC6_02547</name>
</gene>
<keyword evidence="3" id="KW-0997">Cell inner membrane</keyword>
<dbReference type="Proteomes" id="UP000196240">
    <property type="component" value="Unassembled WGS sequence"/>
</dbReference>
<evidence type="ECO:0000256" key="9">
    <source>
        <dbReference type="ARBA" id="ARBA00040743"/>
    </source>
</evidence>
<evidence type="ECO:0000256" key="1">
    <source>
        <dbReference type="ARBA" id="ARBA00004382"/>
    </source>
</evidence>
<dbReference type="SUPFAM" id="SSF109998">
    <property type="entry name" value="Triger factor/SurA peptide-binding domain-like"/>
    <property type="match status" value="1"/>
</dbReference>
<dbReference type="PANTHER" id="PTHR47529:SF1">
    <property type="entry name" value="PERIPLASMIC CHAPERONE PPID"/>
    <property type="match status" value="1"/>
</dbReference>
<evidence type="ECO:0000256" key="11">
    <source>
        <dbReference type="PROSITE-ProRule" id="PRU00278"/>
    </source>
</evidence>
<evidence type="ECO:0000256" key="7">
    <source>
        <dbReference type="ARBA" id="ARBA00023186"/>
    </source>
</evidence>
<dbReference type="GO" id="GO:0005886">
    <property type="term" value="C:plasma membrane"/>
    <property type="evidence" value="ECO:0007669"/>
    <property type="project" value="UniProtKB-SubCell"/>
</dbReference>